<organism evidence="2 3">
    <name type="scientific">Aspergillus pseudocaelatus</name>
    <dbReference type="NCBI Taxonomy" id="1825620"/>
    <lineage>
        <taxon>Eukaryota</taxon>
        <taxon>Fungi</taxon>
        <taxon>Dikarya</taxon>
        <taxon>Ascomycota</taxon>
        <taxon>Pezizomycotina</taxon>
        <taxon>Eurotiomycetes</taxon>
        <taxon>Eurotiomycetidae</taxon>
        <taxon>Eurotiales</taxon>
        <taxon>Aspergillaceae</taxon>
        <taxon>Aspergillus</taxon>
        <taxon>Aspergillus subgen. Circumdati</taxon>
    </lineage>
</organism>
<keyword evidence="3" id="KW-1185">Reference proteome</keyword>
<evidence type="ECO:0000313" key="3">
    <source>
        <dbReference type="Proteomes" id="UP000325395"/>
    </source>
</evidence>
<evidence type="ECO:0000313" key="2">
    <source>
        <dbReference type="EMBL" id="KAE8416811.1"/>
    </source>
</evidence>
<dbReference type="EMBL" id="ML735746">
    <property type="protein sequence ID" value="KAE8416811.1"/>
    <property type="molecule type" value="Genomic_DNA"/>
</dbReference>
<dbReference type="Proteomes" id="UP000325395">
    <property type="component" value="Unassembled WGS sequence"/>
</dbReference>
<accession>A0ABQ6WKU4</accession>
<name>A0ABQ6WKU4_9EURO</name>
<keyword evidence="1" id="KW-1133">Transmembrane helix</keyword>
<keyword evidence="1" id="KW-0812">Transmembrane</keyword>
<proteinExistence type="predicted"/>
<gene>
    <name evidence="2" type="ORF">BDV36DRAFT_258904</name>
</gene>
<protein>
    <submittedName>
        <fullName evidence="2">Uncharacterized protein</fullName>
    </submittedName>
</protein>
<feature type="transmembrane region" description="Helical" evidence="1">
    <location>
        <begin position="12"/>
        <end position="34"/>
    </location>
</feature>
<reference evidence="2 3" key="1">
    <citation type="submission" date="2019-04" db="EMBL/GenBank/DDBJ databases">
        <authorList>
            <consortium name="DOE Joint Genome Institute"/>
            <person name="Mondo S."/>
            <person name="Kjaerbolling I."/>
            <person name="Vesth T."/>
            <person name="Frisvad J.C."/>
            <person name="Nybo J.L."/>
            <person name="Theobald S."/>
            <person name="Kildgaard S."/>
            <person name="Isbrandt T."/>
            <person name="Kuo A."/>
            <person name="Sato A."/>
            <person name="Lyhne E.K."/>
            <person name="Kogle M.E."/>
            <person name="Wiebenga A."/>
            <person name="Kun R.S."/>
            <person name="Lubbers R.J."/>
            <person name="Makela M.R."/>
            <person name="Barry K."/>
            <person name="Chovatia M."/>
            <person name="Clum A."/>
            <person name="Daum C."/>
            <person name="Haridas S."/>
            <person name="He G."/>
            <person name="LaButti K."/>
            <person name="Lipzen A."/>
            <person name="Riley R."/>
            <person name="Salamov A."/>
            <person name="Simmons B.A."/>
            <person name="Magnuson J.K."/>
            <person name="Henrissat B."/>
            <person name="Mortensen U.H."/>
            <person name="Larsen T.O."/>
            <person name="Devries R.P."/>
            <person name="Grigoriev I.V."/>
            <person name="Machida M."/>
            <person name="Baker S.E."/>
            <person name="Andersen M.R."/>
            <person name="Cantor M.N."/>
            <person name="Hua S.X."/>
        </authorList>
    </citation>
    <scope>NUCLEOTIDE SEQUENCE [LARGE SCALE GENOMIC DNA]</scope>
    <source>
        <strain evidence="2 3">CBS 117616</strain>
    </source>
</reference>
<sequence>MTVAFFRPVSLLFPKISIILFGSLIHFPTPLNYYMMLSMETTKVHTTCVCMYRYSSLSFTTRSPDTYL</sequence>
<keyword evidence="1" id="KW-0472">Membrane</keyword>
<evidence type="ECO:0000256" key="1">
    <source>
        <dbReference type="SAM" id="Phobius"/>
    </source>
</evidence>